<dbReference type="Pfam" id="PF07167">
    <property type="entry name" value="PhaC_N"/>
    <property type="match status" value="1"/>
</dbReference>
<dbReference type="Gene3D" id="3.40.50.1820">
    <property type="entry name" value="alpha/beta hydrolase"/>
    <property type="match status" value="1"/>
</dbReference>
<evidence type="ECO:0000313" key="8">
    <source>
        <dbReference type="Proteomes" id="UP000183208"/>
    </source>
</evidence>
<proteinExistence type="predicted"/>
<dbReference type="GO" id="GO:0016746">
    <property type="term" value="F:acyltransferase activity"/>
    <property type="evidence" value="ECO:0007669"/>
    <property type="project" value="UniProtKB-KW"/>
</dbReference>
<dbReference type="GO" id="GO:0005737">
    <property type="term" value="C:cytoplasm"/>
    <property type="evidence" value="ECO:0007669"/>
    <property type="project" value="UniProtKB-SubCell"/>
</dbReference>
<comment type="subcellular location">
    <subcellularLocation>
        <location evidence="1">Cytoplasm</location>
    </subcellularLocation>
</comment>
<evidence type="ECO:0000256" key="3">
    <source>
        <dbReference type="ARBA" id="ARBA00022679"/>
    </source>
</evidence>
<evidence type="ECO:0000256" key="1">
    <source>
        <dbReference type="ARBA" id="ARBA00004496"/>
    </source>
</evidence>
<dbReference type="PANTHER" id="PTHR36837">
    <property type="entry name" value="POLY(3-HYDROXYALKANOATE) POLYMERASE SUBUNIT PHAC"/>
    <property type="match status" value="1"/>
</dbReference>
<gene>
    <name evidence="7" type="ORF">SAMN05444171_1631</name>
</gene>
<keyword evidence="3" id="KW-0808">Transferase</keyword>
<dbReference type="GO" id="GO:0042619">
    <property type="term" value="P:poly-hydroxybutyrate biosynthetic process"/>
    <property type="evidence" value="ECO:0007669"/>
    <property type="project" value="InterPro"/>
</dbReference>
<dbReference type="InterPro" id="IPR010963">
    <property type="entry name" value="PHA_synth_I"/>
</dbReference>
<evidence type="ECO:0000259" key="6">
    <source>
        <dbReference type="Pfam" id="PF07167"/>
    </source>
</evidence>
<protein>
    <submittedName>
        <fullName evidence="7">Polyhydroxyalkanoate synthase</fullName>
    </submittedName>
</protein>
<keyword evidence="4" id="KW-0012">Acyltransferase</keyword>
<dbReference type="NCBIfam" id="TIGR01838">
    <property type="entry name" value="PHA_synth_I"/>
    <property type="match status" value="1"/>
</dbReference>
<dbReference type="InterPro" id="IPR029058">
    <property type="entry name" value="AB_hydrolase_fold"/>
</dbReference>
<sequence length="639" mass="70869">MSLPVSITGASTANPQRRERRKSRAPRRLPATEAQQHDIVHDIVLETAVTVAPDPAPGQVPVDGLPTAAVIDQMWQTNPLQKLLPVDWEAITQALSTLGARSMADPVSATTVAAKLNMRLWQEAADTWIGTASRWWGLATPTEDKLRGPAADRRFEAPEWEQHPFFRVLKQCYLAIAAQLREEADREVPDPTERHRLMFHVQQLIDATSPTLFLPTNPAALRKALETGGGSVADGLRNLVADLREGRMTMTDTEAFAPGKNLAITQGKVVYRNRLIELIQYAPLTTQTYAVPLLFIPPWINKFYILDLQPKNSLVRFLVEHGFSVFMISWKNPDASMQGIAFEDYMTDGPLTASDAVREIMGAASVNPVGYCIGGTLLAMTLAYLAAREDDRFGPATFMVSLQDFSEVGDTAVFMDEPQIEFMERRMLERGYLDSSDMAKMFNLLRSNDLIWNTFINRYLMGNKPSAFDLLYWNDDGTRMVPSAHGFYLHNTYLENNLVKPGKISLLDQPIDLRRIRKDIYAIGAERDHIVPWISAWRIAQLTSAKTRFVLAASGHIAGMINPPAAGKGGYWTDETGDAAAAGTAAAWLAGAKKHEGSWWGDWTKWLEARSGKRMPAAAVGSAAYPPIQDAPGSYVLEK</sequence>
<accession>A0A1M6UR37</accession>
<dbReference type="InterPro" id="IPR010941">
    <property type="entry name" value="PhaC_N"/>
</dbReference>
<dbReference type="AlphaFoldDB" id="A0A1M6UR37"/>
<evidence type="ECO:0000256" key="5">
    <source>
        <dbReference type="SAM" id="MobiDB-lite"/>
    </source>
</evidence>
<keyword evidence="2" id="KW-0963">Cytoplasm</keyword>
<reference evidence="7 8" key="1">
    <citation type="submission" date="2016-10" db="EMBL/GenBank/DDBJ databases">
        <authorList>
            <person name="de Groot N.N."/>
        </authorList>
    </citation>
    <scope>NUCLEOTIDE SEQUENCE [LARGE SCALE GENOMIC DNA]</scope>
    <source>
        <strain evidence="7 8">GAS522</strain>
    </source>
</reference>
<dbReference type="InterPro" id="IPR051321">
    <property type="entry name" value="PHA/PHB_synthase"/>
</dbReference>
<dbReference type="Proteomes" id="UP000183208">
    <property type="component" value="Unassembled WGS sequence"/>
</dbReference>
<name>A0A1M6UR37_9BRAD</name>
<feature type="region of interest" description="Disordered" evidence="5">
    <location>
        <begin position="1"/>
        <end position="36"/>
    </location>
</feature>
<dbReference type="PANTHER" id="PTHR36837:SF5">
    <property type="entry name" value="POLY-3-HYDROXYBUTYRATE SYNTHASE"/>
    <property type="match status" value="1"/>
</dbReference>
<organism evidence="7 8">
    <name type="scientific">Bradyrhizobium lablabi</name>
    <dbReference type="NCBI Taxonomy" id="722472"/>
    <lineage>
        <taxon>Bacteria</taxon>
        <taxon>Pseudomonadati</taxon>
        <taxon>Pseudomonadota</taxon>
        <taxon>Alphaproteobacteria</taxon>
        <taxon>Hyphomicrobiales</taxon>
        <taxon>Nitrobacteraceae</taxon>
        <taxon>Bradyrhizobium</taxon>
    </lineage>
</organism>
<dbReference type="EMBL" id="FNTI01000001">
    <property type="protein sequence ID" value="SEC52696.1"/>
    <property type="molecule type" value="Genomic_DNA"/>
</dbReference>
<evidence type="ECO:0000256" key="2">
    <source>
        <dbReference type="ARBA" id="ARBA00022490"/>
    </source>
</evidence>
<feature type="domain" description="Poly-beta-hydroxybutyrate polymerase N-terminal" evidence="6">
    <location>
        <begin position="152"/>
        <end position="318"/>
    </location>
</feature>
<evidence type="ECO:0000256" key="4">
    <source>
        <dbReference type="ARBA" id="ARBA00023315"/>
    </source>
</evidence>
<feature type="compositionally biased region" description="Basic residues" evidence="5">
    <location>
        <begin position="18"/>
        <end position="27"/>
    </location>
</feature>
<dbReference type="SUPFAM" id="SSF53474">
    <property type="entry name" value="alpha/beta-Hydrolases"/>
    <property type="match status" value="1"/>
</dbReference>
<evidence type="ECO:0000313" key="7">
    <source>
        <dbReference type="EMBL" id="SEC52696.1"/>
    </source>
</evidence>